<reference evidence="12 13" key="1">
    <citation type="submission" date="2020-09" db="EMBL/GenBank/DDBJ databases">
        <title>Sphingomonas sp., a new species isolated from pork steak.</title>
        <authorList>
            <person name="Heidler von Heilborn D."/>
        </authorList>
    </citation>
    <scope>NUCLEOTIDE SEQUENCE [LARGE SCALE GENOMIC DNA]</scope>
    <source>
        <strain evidence="13">S8-3T</strain>
    </source>
</reference>
<dbReference type="InterPro" id="IPR009057">
    <property type="entry name" value="Homeodomain-like_sf"/>
</dbReference>
<dbReference type="RefSeq" id="WP_187760528.1">
    <property type="nucleotide sequence ID" value="NZ_CP061038.1"/>
</dbReference>
<dbReference type="InterPro" id="IPR025943">
    <property type="entry name" value="Sigma_54_int_dom_ATP-bd_2"/>
</dbReference>
<keyword evidence="1 9" id="KW-0597">Phosphoprotein</keyword>
<sequence>MFDSGNSVIFVEDDDQLRRATVQALELAGFAVRSFSNAPDALDAITQDFAGVVVSDIRMPKMDGLQLLGHVRTLDADIPVILVTGHGDVTMAVSALHDGAFDFLIKPFAADHLTASVTRALERRQLVIDNRRLRAAAADSDGDSPLIGDSAPMVSLRATIRQLAQADVDVLVEGETGTGKELVALMLHRLGPRRGRPFVAVDCAALPEALAETELFGHAADSVAHTRLSRTGRIAASSGGTLLLDEIDSMSPAVQAKLLRVLEEREVLPLGADRPQSVDLRVVATSKRNLAEAVADGAFRADLFYRLNVLRLRVPPLRERGGDVLALFATFVEEYRERLDAAEITLNDVLRRKLQEHDWPGNVRELRNFALETVLGLKCSDEAVLPQPGADLPTRVTLFEAKAIEDALRASSGSVARALTILGIPRKTFYDKVARHGIDLGAFRKG</sequence>
<dbReference type="AlphaFoldDB" id="A0A7H0LEU6"/>
<keyword evidence="6" id="KW-0238">DNA-binding</keyword>
<name>A0A7H0LEU6_9SPHN</name>
<keyword evidence="7" id="KW-0010">Activator</keyword>
<feature type="modified residue" description="4-aspartylphosphate" evidence="9">
    <location>
        <position position="56"/>
    </location>
</feature>
<keyword evidence="13" id="KW-1185">Reference proteome</keyword>
<keyword evidence="2" id="KW-0547">Nucleotide-binding</keyword>
<dbReference type="CDD" id="cd17549">
    <property type="entry name" value="REC_DctD-like"/>
    <property type="match status" value="1"/>
</dbReference>
<dbReference type="SUPFAM" id="SSF46689">
    <property type="entry name" value="Homeodomain-like"/>
    <property type="match status" value="1"/>
</dbReference>
<dbReference type="InterPro" id="IPR003593">
    <property type="entry name" value="AAA+_ATPase"/>
</dbReference>
<evidence type="ECO:0000256" key="5">
    <source>
        <dbReference type="ARBA" id="ARBA00023015"/>
    </source>
</evidence>
<dbReference type="InterPro" id="IPR002197">
    <property type="entry name" value="HTH_Fis"/>
</dbReference>
<dbReference type="SMART" id="SM00382">
    <property type="entry name" value="AAA"/>
    <property type="match status" value="1"/>
</dbReference>
<dbReference type="InterPro" id="IPR011006">
    <property type="entry name" value="CheY-like_superfamily"/>
</dbReference>
<keyword evidence="3" id="KW-0067">ATP-binding</keyword>
<dbReference type="PANTHER" id="PTHR32071">
    <property type="entry name" value="TRANSCRIPTIONAL REGULATORY PROTEIN"/>
    <property type="match status" value="1"/>
</dbReference>
<dbReference type="Pfam" id="PF25601">
    <property type="entry name" value="AAA_lid_14"/>
    <property type="match status" value="1"/>
</dbReference>
<dbReference type="PROSITE" id="PS00676">
    <property type="entry name" value="SIGMA54_INTERACT_2"/>
    <property type="match status" value="1"/>
</dbReference>
<evidence type="ECO:0000259" key="10">
    <source>
        <dbReference type="PROSITE" id="PS50045"/>
    </source>
</evidence>
<dbReference type="Pfam" id="PF00158">
    <property type="entry name" value="Sigma54_activat"/>
    <property type="match status" value="1"/>
</dbReference>
<dbReference type="InterPro" id="IPR025944">
    <property type="entry name" value="Sigma_54_int_dom_CS"/>
</dbReference>
<dbReference type="PROSITE" id="PS50110">
    <property type="entry name" value="RESPONSE_REGULATORY"/>
    <property type="match status" value="1"/>
</dbReference>
<evidence type="ECO:0000313" key="12">
    <source>
        <dbReference type="EMBL" id="QNQ08199.1"/>
    </source>
</evidence>
<keyword evidence="8" id="KW-0804">Transcription</keyword>
<evidence type="ECO:0000256" key="6">
    <source>
        <dbReference type="ARBA" id="ARBA00023125"/>
    </source>
</evidence>
<dbReference type="PROSITE" id="PS50045">
    <property type="entry name" value="SIGMA54_INTERACT_4"/>
    <property type="match status" value="1"/>
</dbReference>
<evidence type="ECO:0000313" key="13">
    <source>
        <dbReference type="Proteomes" id="UP000516148"/>
    </source>
</evidence>
<dbReference type="Gene3D" id="1.10.10.60">
    <property type="entry name" value="Homeodomain-like"/>
    <property type="match status" value="1"/>
</dbReference>
<dbReference type="Pfam" id="PF02954">
    <property type="entry name" value="HTH_8"/>
    <property type="match status" value="1"/>
</dbReference>
<dbReference type="GO" id="GO:0000160">
    <property type="term" value="P:phosphorelay signal transduction system"/>
    <property type="evidence" value="ECO:0007669"/>
    <property type="project" value="UniProtKB-KW"/>
</dbReference>
<dbReference type="GO" id="GO:0006355">
    <property type="term" value="P:regulation of DNA-templated transcription"/>
    <property type="evidence" value="ECO:0007669"/>
    <property type="project" value="InterPro"/>
</dbReference>
<feature type="domain" description="Sigma-54 factor interaction" evidence="10">
    <location>
        <begin position="146"/>
        <end position="375"/>
    </location>
</feature>
<dbReference type="PROSITE" id="PS00675">
    <property type="entry name" value="SIGMA54_INTERACT_1"/>
    <property type="match status" value="1"/>
</dbReference>
<dbReference type="FunFam" id="3.40.50.300:FF:000006">
    <property type="entry name" value="DNA-binding transcriptional regulator NtrC"/>
    <property type="match status" value="1"/>
</dbReference>
<dbReference type="InterPro" id="IPR001789">
    <property type="entry name" value="Sig_transdc_resp-reg_receiver"/>
</dbReference>
<dbReference type="SUPFAM" id="SSF52172">
    <property type="entry name" value="CheY-like"/>
    <property type="match status" value="1"/>
</dbReference>
<evidence type="ECO:0000256" key="4">
    <source>
        <dbReference type="ARBA" id="ARBA00023012"/>
    </source>
</evidence>
<keyword evidence="5" id="KW-0805">Transcription regulation</keyword>
<evidence type="ECO:0000256" key="7">
    <source>
        <dbReference type="ARBA" id="ARBA00023159"/>
    </source>
</evidence>
<dbReference type="EMBL" id="CP061038">
    <property type="protein sequence ID" value="QNQ08199.1"/>
    <property type="molecule type" value="Genomic_DNA"/>
</dbReference>
<dbReference type="CDD" id="cd00009">
    <property type="entry name" value="AAA"/>
    <property type="match status" value="1"/>
</dbReference>
<dbReference type="Gene3D" id="3.40.50.300">
    <property type="entry name" value="P-loop containing nucleotide triphosphate hydrolases"/>
    <property type="match status" value="1"/>
</dbReference>
<dbReference type="InterPro" id="IPR025662">
    <property type="entry name" value="Sigma_54_int_dom_ATP-bd_1"/>
</dbReference>
<accession>A0A7H0LEU6</accession>
<evidence type="ECO:0000256" key="2">
    <source>
        <dbReference type="ARBA" id="ARBA00022741"/>
    </source>
</evidence>
<proteinExistence type="predicted"/>
<dbReference type="PANTHER" id="PTHR32071:SF57">
    <property type="entry name" value="C4-DICARBOXYLATE TRANSPORT TRANSCRIPTIONAL REGULATORY PROTEIN DCTD"/>
    <property type="match status" value="1"/>
</dbReference>
<dbReference type="InterPro" id="IPR002078">
    <property type="entry name" value="Sigma_54_int"/>
</dbReference>
<dbReference type="FunFam" id="3.40.50.2300:FF:000018">
    <property type="entry name" value="DNA-binding transcriptional regulator NtrC"/>
    <property type="match status" value="1"/>
</dbReference>
<feature type="domain" description="Response regulatory" evidence="11">
    <location>
        <begin position="7"/>
        <end position="121"/>
    </location>
</feature>
<dbReference type="SMART" id="SM00448">
    <property type="entry name" value="REC"/>
    <property type="match status" value="1"/>
</dbReference>
<dbReference type="InterPro" id="IPR058031">
    <property type="entry name" value="AAA_lid_NorR"/>
</dbReference>
<evidence type="ECO:0000259" key="11">
    <source>
        <dbReference type="PROSITE" id="PS50110"/>
    </source>
</evidence>
<dbReference type="Gene3D" id="1.10.8.60">
    <property type="match status" value="1"/>
</dbReference>
<dbReference type="Gene3D" id="3.40.50.2300">
    <property type="match status" value="1"/>
</dbReference>
<dbReference type="Pfam" id="PF00072">
    <property type="entry name" value="Response_reg"/>
    <property type="match status" value="1"/>
</dbReference>
<evidence type="ECO:0000256" key="9">
    <source>
        <dbReference type="PROSITE-ProRule" id="PRU00169"/>
    </source>
</evidence>
<evidence type="ECO:0000256" key="8">
    <source>
        <dbReference type="ARBA" id="ARBA00023163"/>
    </source>
</evidence>
<dbReference type="PROSITE" id="PS00688">
    <property type="entry name" value="SIGMA54_INTERACT_3"/>
    <property type="match status" value="1"/>
</dbReference>
<gene>
    <name evidence="12" type="ORF">H3Z74_15675</name>
</gene>
<dbReference type="GO" id="GO:0043565">
    <property type="term" value="F:sequence-specific DNA binding"/>
    <property type="evidence" value="ECO:0007669"/>
    <property type="project" value="InterPro"/>
</dbReference>
<evidence type="ECO:0000256" key="1">
    <source>
        <dbReference type="ARBA" id="ARBA00022553"/>
    </source>
</evidence>
<dbReference type="GO" id="GO:0005524">
    <property type="term" value="F:ATP binding"/>
    <property type="evidence" value="ECO:0007669"/>
    <property type="project" value="UniProtKB-KW"/>
</dbReference>
<evidence type="ECO:0000256" key="3">
    <source>
        <dbReference type="ARBA" id="ARBA00022840"/>
    </source>
</evidence>
<organism evidence="12 13">
    <name type="scientific">Sphingomonas alpina</name>
    <dbReference type="NCBI Taxonomy" id="653931"/>
    <lineage>
        <taxon>Bacteria</taxon>
        <taxon>Pseudomonadati</taxon>
        <taxon>Pseudomonadota</taxon>
        <taxon>Alphaproteobacteria</taxon>
        <taxon>Sphingomonadales</taxon>
        <taxon>Sphingomonadaceae</taxon>
        <taxon>Sphingomonas</taxon>
    </lineage>
</organism>
<dbReference type="SUPFAM" id="SSF52540">
    <property type="entry name" value="P-loop containing nucleoside triphosphate hydrolases"/>
    <property type="match status" value="1"/>
</dbReference>
<dbReference type="InterPro" id="IPR027417">
    <property type="entry name" value="P-loop_NTPase"/>
</dbReference>
<keyword evidence="4" id="KW-0902">Two-component regulatory system</keyword>
<dbReference type="Proteomes" id="UP000516148">
    <property type="component" value="Chromosome"/>
</dbReference>
<dbReference type="KEGG" id="spap:H3Z74_15675"/>
<protein>
    <submittedName>
        <fullName evidence="12">Sigma-54-dependent Fis family transcriptional regulator</fullName>
    </submittedName>
</protein>